<dbReference type="Pfam" id="PF00440">
    <property type="entry name" value="TetR_N"/>
    <property type="match status" value="1"/>
</dbReference>
<dbReference type="InterPro" id="IPR001647">
    <property type="entry name" value="HTH_TetR"/>
</dbReference>
<dbReference type="EMBL" id="CP154795">
    <property type="protein sequence ID" value="XAN06326.1"/>
    <property type="molecule type" value="Genomic_DNA"/>
</dbReference>
<dbReference type="PROSITE" id="PS50977">
    <property type="entry name" value="HTH_TETR_2"/>
    <property type="match status" value="1"/>
</dbReference>
<reference evidence="4 5" key="1">
    <citation type="submission" date="2024-04" db="EMBL/GenBank/DDBJ databases">
        <title>Isolation of an actinomycete strain from pig manure.</title>
        <authorList>
            <person name="Gong T."/>
            <person name="Yu Z."/>
            <person name="An M."/>
            <person name="Wei C."/>
            <person name="Yang W."/>
            <person name="Liu L."/>
        </authorList>
    </citation>
    <scope>NUCLEOTIDE SEQUENCE [LARGE SCALE GENOMIC DNA]</scope>
    <source>
        <strain evidence="4 5">ZF39</strain>
    </source>
</reference>
<dbReference type="InterPro" id="IPR050109">
    <property type="entry name" value="HTH-type_TetR-like_transc_reg"/>
</dbReference>
<evidence type="ECO:0000256" key="2">
    <source>
        <dbReference type="PROSITE-ProRule" id="PRU00335"/>
    </source>
</evidence>
<dbReference type="SUPFAM" id="SSF46689">
    <property type="entry name" value="Homeodomain-like"/>
    <property type="match status" value="1"/>
</dbReference>
<feature type="domain" description="HTH tetR-type" evidence="3">
    <location>
        <begin position="19"/>
        <end position="79"/>
    </location>
</feature>
<sequence length="212" mass="23083">MDDGFAGSRRGRPRAGERAGREDAIIDAALAELAEVGWDRFTMAGAARRAGASTETLYAWFGNRDGLIRRMVQRNADLSAAVVHEELRNGTGTRDLRGTLVAYARGLLDLLTGPVSLMLNRAAITQPELAEVLRSEGRLRIGPLVGRYLGERHAAGELHCPDPEKCFTVLYGLVVRDLQIGVLLGAERPDDAALQARAEEAVELFLRLHSGR</sequence>
<dbReference type="PANTHER" id="PTHR30055">
    <property type="entry name" value="HTH-TYPE TRANSCRIPTIONAL REGULATOR RUTR"/>
    <property type="match status" value="1"/>
</dbReference>
<dbReference type="InterPro" id="IPR036271">
    <property type="entry name" value="Tet_transcr_reg_TetR-rel_C_sf"/>
</dbReference>
<evidence type="ECO:0000313" key="4">
    <source>
        <dbReference type="EMBL" id="XAN06326.1"/>
    </source>
</evidence>
<dbReference type="Gene3D" id="1.10.357.10">
    <property type="entry name" value="Tetracycline Repressor, domain 2"/>
    <property type="match status" value="1"/>
</dbReference>
<dbReference type="Gene3D" id="1.10.10.60">
    <property type="entry name" value="Homeodomain-like"/>
    <property type="match status" value="1"/>
</dbReference>
<evidence type="ECO:0000259" key="3">
    <source>
        <dbReference type="PROSITE" id="PS50977"/>
    </source>
</evidence>
<proteinExistence type="predicted"/>
<name>A0ABZ3FJX8_9ACTN</name>
<accession>A0ABZ3FJX8</accession>
<feature type="DNA-binding region" description="H-T-H motif" evidence="2">
    <location>
        <begin position="42"/>
        <end position="61"/>
    </location>
</feature>
<dbReference type="SUPFAM" id="SSF48498">
    <property type="entry name" value="Tetracyclin repressor-like, C-terminal domain"/>
    <property type="match status" value="1"/>
</dbReference>
<dbReference type="InterPro" id="IPR039536">
    <property type="entry name" value="TetR_C_Proteobacteria"/>
</dbReference>
<dbReference type="InterPro" id="IPR009057">
    <property type="entry name" value="Homeodomain-like_sf"/>
</dbReference>
<dbReference type="Pfam" id="PF14246">
    <property type="entry name" value="TetR_C_7"/>
    <property type="match status" value="1"/>
</dbReference>
<keyword evidence="1 2" id="KW-0238">DNA-binding</keyword>
<organism evidence="4 5">
    <name type="scientific">Ammonicoccus fulvus</name>
    <dbReference type="NCBI Taxonomy" id="3138240"/>
    <lineage>
        <taxon>Bacteria</taxon>
        <taxon>Bacillati</taxon>
        <taxon>Actinomycetota</taxon>
        <taxon>Actinomycetes</taxon>
        <taxon>Propionibacteriales</taxon>
        <taxon>Propionibacteriaceae</taxon>
        <taxon>Ammonicoccus</taxon>
    </lineage>
</organism>
<dbReference type="PANTHER" id="PTHR30055:SF146">
    <property type="entry name" value="HTH-TYPE TRANSCRIPTIONAL DUAL REGULATOR CECR"/>
    <property type="match status" value="1"/>
</dbReference>
<evidence type="ECO:0000313" key="5">
    <source>
        <dbReference type="Proteomes" id="UP001442841"/>
    </source>
</evidence>
<dbReference type="RefSeq" id="WP_425307760.1">
    <property type="nucleotide sequence ID" value="NZ_CP154795.1"/>
</dbReference>
<gene>
    <name evidence="4" type="ORF">AADG42_03065</name>
</gene>
<evidence type="ECO:0000256" key="1">
    <source>
        <dbReference type="ARBA" id="ARBA00023125"/>
    </source>
</evidence>
<keyword evidence="5" id="KW-1185">Reference proteome</keyword>
<protein>
    <submittedName>
        <fullName evidence="4">TetR/AcrR family transcriptional regulator C-terminal domain-containing protein</fullName>
    </submittedName>
</protein>
<dbReference type="Proteomes" id="UP001442841">
    <property type="component" value="Chromosome"/>
</dbReference>